<evidence type="ECO:0000313" key="3">
    <source>
        <dbReference type="Proteomes" id="UP000708576"/>
    </source>
</evidence>
<dbReference type="NCBIfam" id="TIGR01445">
    <property type="entry name" value="intein_Nterm"/>
    <property type="match status" value="1"/>
</dbReference>
<protein>
    <recommendedName>
        <fullName evidence="1">AXH domain-containing protein</fullName>
    </recommendedName>
</protein>
<feature type="domain" description="AXH" evidence="1">
    <location>
        <begin position="237"/>
        <end position="363"/>
    </location>
</feature>
<organism evidence="2 3">
    <name type="scientific">Carboxylicivirga linearis</name>
    <dbReference type="NCBI Taxonomy" id="1628157"/>
    <lineage>
        <taxon>Bacteria</taxon>
        <taxon>Pseudomonadati</taxon>
        <taxon>Bacteroidota</taxon>
        <taxon>Bacteroidia</taxon>
        <taxon>Marinilabiliales</taxon>
        <taxon>Marinilabiliaceae</taxon>
        <taxon>Carboxylicivirga</taxon>
    </lineage>
</organism>
<dbReference type="NCBIfam" id="NF047619">
    <property type="entry name" value="NADase_discoid"/>
    <property type="match status" value="1"/>
</dbReference>
<dbReference type="InterPro" id="IPR003652">
    <property type="entry name" value="Ataxin_AXH_dom"/>
</dbReference>
<dbReference type="InterPro" id="IPR007868">
    <property type="entry name" value="Hom_end_hint"/>
</dbReference>
<evidence type="ECO:0000259" key="1">
    <source>
        <dbReference type="PROSITE" id="PS51148"/>
    </source>
</evidence>
<evidence type="ECO:0000313" key="2">
    <source>
        <dbReference type="EMBL" id="MBS2099224.1"/>
    </source>
</evidence>
<dbReference type="InterPro" id="IPR003587">
    <property type="entry name" value="Hint_dom_N"/>
</dbReference>
<dbReference type="PROSITE" id="PS50817">
    <property type="entry name" value="INTEIN_N_TER"/>
    <property type="match status" value="1"/>
</dbReference>
<dbReference type="SMART" id="SM00306">
    <property type="entry name" value="HintN"/>
    <property type="match status" value="1"/>
</dbReference>
<dbReference type="InterPro" id="IPR057561">
    <property type="entry name" value="NADase_transloc"/>
</dbReference>
<dbReference type="InterPro" id="IPR036844">
    <property type="entry name" value="Hint_dom_sf"/>
</dbReference>
<dbReference type="Pfam" id="PF05203">
    <property type="entry name" value="Hom_end_hint"/>
    <property type="match status" value="1"/>
</dbReference>
<proteinExistence type="predicted"/>
<dbReference type="PROSITE" id="PS51148">
    <property type="entry name" value="AXH"/>
    <property type="match status" value="1"/>
</dbReference>
<reference evidence="2 3" key="1">
    <citation type="journal article" date="2015" name="Int. J. Syst. Evol. Microbiol.">
        <title>Carboxylicivirga linearis sp. nov., isolated from a sea cucumber culture pond.</title>
        <authorList>
            <person name="Wang F.Q."/>
            <person name="Zhou Y.X."/>
            <person name="Lin X.Z."/>
            <person name="Chen G.J."/>
            <person name="Du Z.J."/>
        </authorList>
    </citation>
    <scope>NUCLEOTIDE SEQUENCE [LARGE SCALE GENOMIC DNA]</scope>
    <source>
        <strain evidence="2 3">FB218</strain>
    </source>
</reference>
<dbReference type="SMART" id="SM00536">
    <property type="entry name" value="AXH"/>
    <property type="match status" value="1"/>
</dbReference>
<gene>
    <name evidence="2" type="ORF">KEM10_13105</name>
</gene>
<dbReference type="RefSeq" id="WP_212216469.1">
    <property type="nucleotide sequence ID" value="NZ_JAGUCO010000009.1"/>
</dbReference>
<comment type="caution">
    <text evidence="2">The sequence shown here is derived from an EMBL/GenBank/DDBJ whole genome shotgun (WGS) entry which is preliminary data.</text>
</comment>
<dbReference type="Pfam" id="PF25302">
    <property type="entry name" value="NADase_transloc"/>
    <property type="match status" value="1"/>
</dbReference>
<dbReference type="InterPro" id="IPR006141">
    <property type="entry name" value="Intein_N"/>
</dbReference>
<dbReference type="Proteomes" id="UP000708576">
    <property type="component" value="Unassembled WGS sequence"/>
</dbReference>
<accession>A0ABS5JWD8</accession>
<dbReference type="Gene3D" id="2.170.16.10">
    <property type="entry name" value="Hedgehog/Intein (Hint) domain"/>
    <property type="match status" value="1"/>
</dbReference>
<dbReference type="CDD" id="cd00081">
    <property type="entry name" value="Hint"/>
    <property type="match status" value="1"/>
</dbReference>
<name>A0ABS5JWD8_9BACT</name>
<dbReference type="SUPFAM" id="SSF51294">
    <property type="entry name" value="Hedgehog/intein (Hint) domain"/>
    <property type="match status" value="1"/>
</dbReference>
<keyword evidence="3" id="KW-1185">Reference proteome</keyword>
<dbReference type="EMBL" id="JAGUCO010000009">
    <property type="protein sequence ID" value="MBS2099224.1"/>
    <property type="molecule type" value="Genomic_DNA"/>
</dbReference>
<sequence>MKQTILLTLIFASQIGISQIKELFPEYVHVLDFSEEAKAEWILRDTVMQQISEGRKEWEDLSKDEQAIFQKYGEVYEDIWDIVGGGCSWYCGGGPKKVSASSYLSSQGNIDYKPKNAHDLSYKNAWVEGVSGYGIGEYLTYTFEHNSPRITDIIVVNGYVKSTSSWINNSRVKKLKVFIDDEPYAILNLKDEIAAQYFKVDTLGYGWSEGQKQPDWTLRFEILEVYKGNKYDDTVISEIYFDGIDVHCFAKGTKVLMANGLLKNIENIQVGDEVISFDEVLGKKFKATVEKTERAKHGGLVTYIFESGKEITTTKDHPFKLQDKSWASLAPHQSKQYKGFEHIETIVVGDFFLTIAGEDQLIAIEESKETQMTYTISALNKGMSFIANGFVVAVERVE</sequence>